<evidence type="ECO:0000259" key="1">
    <source>
        <dbReference type="Pfam" id="PF12728"/>
    </source>
</evidence>
<protein>
    <submittedName>
        <fullName evidence="2">DNA-binding protein</fullName>
    </submittedName>
</protein>
<dbReference type="InterPro" id="IPR041657">
    <property type="entry name" value="HTH_17"/>
</dbReference>
<keyword evidence="2" id="KW-0238">DNA-binding</keyword>
<feature type="non-terminal residue" evidence="2">
    <location>
        <position position="87"/>
    </location>
</feature>
<dbReference type="EMBL" id="DSDK01000247">
    <property type="protein sequence ID" value="HDR50863.1"/>
    <property type="molecule type" value="Genomic_DNA"/>
</dbReference>
<accession>A0A831LJR1</accession>
<proteinExistence type="predicted"/>
<evidence type="ECO:0000313" key="2">
    <source>
        <dbReference type="EMBL" id="HDR50863.1"/>
    </source>
</evidence>
<comment type="caution">
    <text evidence="2">The sequence shown here is derived from an EMBL/GenBank/DDBJ whole genome shotgun (WGS) entry which is preliminary data.</text>
</comment>
<organism evidence="2">
    <name type="scientific">Mariniphaga anaerophila</name>
    <dbReference type="NCBI Taxonomy" id="1484053"/>
    <lineage>
        <taxon>Bacteria</taxon>
        <taxon>Pseudomonadati</taxon>
        <taxon>Bacteroidota</taxon>
        <taxon>Bacteroidia</taxon>
        <taxon>Marinilabiliales</taxon>
        <taxon>Prolixibacteraceae</taxon>
        <taxon>Mariniphaga</taxon>
    </lineage>
</organism>
<reference evidence="2" key="1">
    <citation type="journal article" date="2020" name="mSystems">
        <title>Genome- and Community-Level Interaction Insights into Carbon Utilization and Element Cycling Functions of Hydrothermarchaeota in Hydrothermal Sediment.</title>
        <authorList>
            <person name="Zhou Z."/>
            <person name="Liu Y."/>
            <person name="Xu W."/>
            <person name="Pan J."/>
            <person name="Luo Z.H."/>
            <person name="Li M."/>
        </authorList>
    </citation>
    <scope>NUCLEOTIDE SEQUENCE [LARGE SCALE GENOMIC DNA]</scope>
    <source>
        <strain evidence="2">SpSt-1217</strain>
    </source>
</reference>
<gene>
    <name evidence="2" type="ORF">ENN90_04475</name>
</gene>
<sequence length="87" mass="10177">MAEKVMIYTTADEIAAGMEKWMEKHLSRPQEPNMNPGERLTRRQAAKFLDISYQTMYNWTREGIVKEHGAGKKKFYLKGELLEVIKN</sequence>
<name>A0A831LJR1_9BACT</name>
<dbReference type="GO" id="GO:0003677">
    <property type="term" value="F:DNA binding"/>
    <property type="evidence" value="ECO:0007669"/>
    <property type="project" value="UniProtKB-KW"/>
</dbReference>
<dbReference type="AlphaFoldDB" id="A0A831LJR1"/>
<feature type="domain" description="Helix-turn-helix" evidence="1">
    <location>
        <begin position="40"/>
        <end position="86"/>
    </location>
</feature>
<dbReference type="Proteomes" id="UP000886047">
    <property type="component" value="Unassembled WGS sequence"/>
</dbReference>
<dbReference type="SUPFAM" id="SSF46955">
    <property type="entry name" value="Putative DNA-binding domain"/>
    <property type="match status" value="1"/>
</dbReference>
<dbReference type="InterPro" id="IPR009061">
    <property type="entry name" value="DNA-bd_dom_put_sf"/>
</dbReference>
<dbReference type="Pfam" id="PF12728">
    <property type="entry name" value="HTH_17"/>
    <property type="match status" value="1"/>
</dbReference>